<comment type="caution">
    <text evidence="3">The sequence shown here is derived from an EMBL/GenBank/DDBJ whole genome shotgun (WGS) entry which is preliminary data.</text>
</comment>
<name>A0ABD5VB10_9EURY</name>
<reference evidence="3 4" key="1">
    <citation type="journal article" date="2019" name="Int. J. Syst. Evol. Microbiol.">
        <title>The Global Catalogue of Microorganisms (GCM) 10K type strain sequencing project: providing services to taxonomists for standard genome sequencing and annotation.</title>
        <authorList>
            <consortium name="The Broad Institute Genomics Platform"/>
            <consortium name="The Broad Institute Genome Sequencing Center for Infectious Disease"/>
            <person name="Wu L."/>
            <person name="Ma J."/>
        </authorList>
    </citation>
    <scope>NUCLEOTIDE SEQUENCE [LARGE SCALE GENOMIC DNA]</scope>
    <source>
        <strain evidence="3 4">GX26</strain>
    </source>
</reference>
<evidence type="ECO:0000256" key="2">
    <source>
        <dbReference type="SAM" id="Phobius"/>
    </source>
</evidence>
<gene>
    <name evidence="3" type="ORF">ACFQGB_04130</name>
</gene>
<keyword evidence="4" id="KW-1185">Reference proteome</keyword>
<dbReference type="AlphaFoldDB" id="A0ABD5VB10"/>
<keyword evidence="2" id="KW-0812">Transmembrane</keyword>
<sequence length="72" mass="7539">MSQSSTDAPDGSGRSPLSRVRAAKAERADERLLTGPKLILFGIHVSLVGAVLPEFWPLVVAGLAVSVLGLTR</sequence>
<keyword evidence="2" id="KW-1133">Transmembrane helix</keyword>
<evidence type="ECO:0000313" key="3">
    <source>
        <dbReference type="EMBL" id="MFC6952043.1"/>
    </source>
</evidence>
<dbReference type="Proteomes" id="UP001596395">
    <property type="component" value="Unassembled WGS sequence"/>
</dbReference>
<evidence type="ECO:0000256" key="1">
    <source>
        <dbReference type="SAM" id="MobiDB-lite"/>
    </source>
</evidence>
<dbReference type="EMBL" id="JBHSXN010000001">
    <property type="protein sequence ID" value="MFC6952043.1"/>
    <property type="molecule type" value="Genomic_DNA"/>
</dbReference>
<feature type="transmembrane region" description="Helical" evidence="2">
    <location>
        <begin position="38"/>
        <end position="71"/>
    </location>
</feature>
<dbReference type="RefSeq" id="WP_336349041.1">
    <property type="nucleotide sequence ID" value="NZ_JAZAQL010000001.1"/>
</dbReference>
<accession>A0ABD5VB10</accession>
<feature type="region of interest" description="Disordered" evidence="1">
    <location>
        <begin position="1"/>
        <end position="22"/>
    </location>
</feature>
<proteinExistence type="predicted"/>
<evidence type="ECO:0000313" key="4">
    <source>
        <dbReference type="Proteomes" id="UP001596395"/>
    </source>
</evidence>
<protein>
    <submittedName>
        <fullName evidence="3">Uncharacterized protein</fullName>
    </submittedName>
</protein>
<organism evidence="3 4">
    <name type="scientific">Halorubellus litoreus</name>
    <dbReference type="NCBI Taxonomy" id="755308"/>
    <lineage>
        <taxon>Archaea</taxon>
        <taxon>Methanobacteriati</taxon>
        <taxon>Methanobacteriota</taxon>
        <taxon>Stenosarchaea group</taxon>
        <taxon>Halobacteria</taxon>
        <taxon>Halobacteriales</taxon>
        <taxon>Halorubellaceae</taxon>
        <taxon>Halorubellus</taxon>
    </lineage>
</organism>
<keyword evidence="2" id="KW-0472">Membrane</keyword>